<dbReference type="EMBL" id="JAHUTJ010076699">
    <property type="protein sequence ID" value="MED6294854.1"/>
    <property type="molecule type" value="Genomic_DNA"/>
</dbReference>
<evidence type="ECO:0000313" key="1">
    <source>
        <dbReference type="EMBL" id="MED6294854.1"/>
    </source>
</evidence>
<dbReference type="Proteomes" id="UP001352852">
    <property type="component" value="Unassembled WGS sequence"/>
</dbReference>
<name>A0ABU7F773_9TELE</name>
<accession>A0ABU7F773</accession>
<organism evidence="1 2">
    <name type="scientific">Characodon lateralis</name>
    <dbReference type="NCBI Taxonomy" id="208331"/>
    <lineage>
        <taxon>Eukaryota</taxon>
        <taxon>Metazoa</taxon>
        <taxon>Chordata</taxon>
        <taxon>Craniata</taxon>
        <taxon>Vertebrata</taxon>
        <taxon>Euteleostomi</taxon>
        <taxon>Actinopterygii</taxon>
        <taxon>Neopterygii</taxon>
        <taxon>Teleostei</taxon>
        <taxon>Neoteleostei</taxon>
        <taxon>Acanthomorphata</taxon>
        <taxon>Ovalentaria</taxon>
        <taxon>Atherinomorphae</taxon>
        <taxon>Cyprinodontiformes</taxon>
        <taxon>Goodeidae</taxon>
        <taxon>Characodon</taxon>
    </lineage>
</organism>
<comment type="caution">
    <text evidence="1">The sequence shown here is derived from an EMBL/GenBank/DDBJ whole genome shotgun (WGS) entry which is preliminary data.</text>
</comment>
<proteinExistence type="predicted"/>
<protein>
    <submittedName>
        <fullName evidence="1">Uncharacterized protein</fullName>
    </submittedName>
</protein>
<sequence length="99" mass="10552">MLPCSKKVLGLTPGWGVFLHGVCMFSPCMHGFSPGTPASPHIPNMTVRLINTQLVMIQDGADNGTLGASLSLCFCILCVFMFFEPQFCGVGPQSCGLIQ</sequence>
<reference evidence="1 2" key="1">
    <citation type="submission" date="2021-06" db="EMBL/GenBank/DDBJ databases">
        <authorList>
            <person name="Palmer J.M."/>
        </authorList>
    </citation>
    <scope>NUCLEOTIDE SEQUENCE [LARGE SCALE GENOMIC DNA]</scope>
    <source>
        <strain evidence="1 2">CL_MEX2019</strain>
        <tissue evidence="1">Muscle</tissue>
    </source>
</reference>
<keyword evidence="2" id="KW-1185">Reference proteome</keyword>
<evidence type="ECO:0000313" key="2">
    <source>
        <dbReference type="Proteomes" id="UP001352852"/>
    </source>
</evidence>
<gene>
    <name evidence="1" type="ORF">CHARACLAT_025406</name>
</gene>